<sequence length="225" mass="25265">MVSTYLKQTWFFFRANMQPIMRIQLPFIILITLISMSAMQSVDPENPELNNSVLMFYLASLIFLPLYAGATIAYLESVVSNAPISTTAALKIGLQRWGSLFITKLLGAFAIAIGLLLFFIPGVFVLIRLGFAEYHSIIERSAPADALKNSWQDTSDYFWPLLNGLAFLFVVLLGGNLLIETLLQAMGIDSLIIRALFDIVFGFLNCLYTIYGFRLYCVMREKQSG</sequence>
<feature type="transmembrane region" description="Helical" evidence="1">
    <location>
        <begin position="54"/>
        <end position="75"/>
    </location>
</feature>
<feature type="transmembrane region" description="Helical" evidence="1">
    <location>
        <begin position="105"/>
        <end position="127"/>
    </location>
</feature>
<name>A0A1H9LEU1_9GAMM</name>
<keyword evidence="1" id="KW-1133">Transmembrane helix</keyword>
<evidence type="ECO:0000313" key="3">
    <source>
        <dbReference type="Proteomes" id="UP000198749"/>
    </source>
</evidence>
<reference evidence="3" key="1">
    <citation type="submission" date="2016-10" db="EMBL/GenBank/DDBJ databases">
        <authorList>
            <person name="Varghese N."/>
            <person name="Submissions S."/>
        </authorList>
    </citation>
    <scope>NUCLEOTIDE SEQUENCE [LARGE SCALE GENOMIC DNA]</scope>
    <source>
        <strain evidence="3">DSM 18887</strain>
    </source>
</reference>
<evidence type="ECO:0000313" key="2">
    <source>
        <dbReference type="EMBL" id="SER09900.1"/>
    </source>
</evidence>
<keyword evidence="1" id="KW-0812">Transmembrane</keyword>
<keyword evidence="3" id="KW-1185">Reference proteome</keyword>
<keyword evidence="1" id="KW-0472">Membrane</keyword>
<dbReference type="AlphaFoldDB" id="A0A1H9LEU1"/>
<dbReference type="STRING" id="355243.SAMN03080615_03911"/>
<accession>A0A1H9LEU1</accession>
<protein>
    <submittedName>
        <fullName evidence="2">Uncharacterized protein family (UPF0259)</fullName>
    </submittedName>
</protein>
<dbReference type="Proteomes" id="UP000198749">
    <property type="component" value="Unassembled WGS sequence"/>
</dbReference>
<dbReference type="EMBL" id="FOGB01000017">
    <property type="protein sequence ID" value="SER09900.1"/>
    <property type="molecule type" value="Genomic_DNA"/>
</dbReference>
<feature type="transmembrane region" description="Helical" evidence="1">
    <location>
        <begin position="191"/>
        <end position="211"/>
    </location>
</feature>
<proteinExistence type="predicted"/>
<evidence type="ECO:0000256" key="1">
    <source>
        <dbReference type="SAM" id="Phobius"/>
    </source>
</evidence>
<gene>
    <name evidence="2" type="ORF">SAMN03080615_03911</name>
</gene>
<feature type="transmembrane region" description="Helical" evidence="1">
    <location>
        <begin position="21"/>
        <end position="42"/>
    </location>
</feature>
<organism evidence="2 3">
    <name type="scientific">Amphritea atlantica</name>
    <dbReference type="NCBI Taxonomy" id="355243"/>
    <lineage>
        <taxon>Bacteria</taxon>
        <taxon>Pseudomonadati</taxon>
        <taxon>Pseudomonadota</taxon>
        <taxon>Gammaproteobacteria</taxon>
        <taxon>Oceanospirillales</taxon>
        <taxon>Oceanospirillaceae</taxon>
        <taxon>Amphritea</taxon>
    </lineage>
</organism>
<feature type="transmembrane region" description="Helical" evidence="1">
    <location>
        <begin position="157"/>
        <end position="179"/>
    </location>
</feature>